<evidence type="ECO:0000313" key="1">
    <source>
        <dbReference type="EMBL" id="AWI04148.1"/>
    </source>
</evidence>
<dbReference type="Proteomes" id="UP000244910">
    <property type="component" value="Chromosome"/>
</dbReference>
<evidence type="ECO:0000313" key="2">
    <source>
        <dbReference type="Proteomes" id="UP000244910"/>
    </source>
</evidence>
<name>A0A2U8DNJ7_9CLOT</name>
<accession>A0A2U8DNJ7</accession>
<dbReference type="EMBL" id="CP020953">
    <property type="protein sequence ID" value="AWI04148.1"/>
    <property type="molecule type" value="Genomic_DNA"/>
</dbReference>
<dbReference type="KEGG" id="cdrk:B9W14_06440"/>
<sequence length="366" mass="39895">MNKVVLQEDLEKVDLKIGDLGNLDTKLLEALNTESKSIDCVNALNEVFQCGNNAKSDIVTALIAKGCTSVTVDSNWPDIITAIKNLTVGTSNIRQLLKQAVTASSSSPYSVNINLGRTVDNLLLALAVLTFTEGAKGLVKNIDTFDSGANYTFAAGSLNFDGKMYPANNINISWISDSDVGINKCYEVEIDETLYKTRDAISQNDTQVTIGVIPKDQVILSKNDIDISAIVNLTGIVLNSVGFKFALSFDNGTTYQVFDGTSWKTVDVNNIDDVKANFMAQSILNGLTAAQLATARNSSNSLRIAYYCKQTYSTDACYVDQTDVKYDESGTYSITPQANWSYKLLDDKQTLQVTFYASGVYTVNYV</sequence>
<keyword evidence="2" id="KW-1185">Reference proteome</keyword>
<proteinExistence type="predicted"/>
<organism evidence="1 2">
    <name type="scientific">Clostridium drakei</name>
    <dbReference type="NCBI Taxonomy" id="332101"/>
    <lineage>
        <taxon>Bacteria</taxon>
        <taxon>Bacillati</taxon>
        <taxon>Bacillota</taxon>
        <taxon>Clostridia</taxon>
        <taxon>Eubacteriales</taxon>
        <taxon>Clostridiaceae</taxon>
        <taxon>Clostridium</taxon>
    </lineage>
</organism>
<reference evidence="2" key="1">
    <citation type="submission" date="2017-04" db="EMBL/GenBank/DDBJ databases">
        <authorList>
            <person name="Song Y."/>
            <person name="Cho B.-K."/>
        </authorList>
    </citation>
    <scope>NUCLEOTIDE SEQUENCE [LARGE SCALE GENOMIC DNA]</scope>
    <source>
        <strain evidence="2">SL1</strain>
    </source>
</reference>
<protein>
    <submittedName>
        <fullName evidence="1">Uncharacterized protein</fullName>
    </submittedName>
</protein>
<dbReference type="RefSeq" id="WP_032077514.1">
    <property type="nucleotide sequence ID" value="NZ_CP020953.1"/>
</dbReference>
<dbReference type="AlphaFoldDB" id="A0A2U8DNJ7"/>
<dbReference type="OrthoDB" id="2476831at2"/>
<gene>
    <name evidence="1" type="ORF">B9W14_06440</name>
</gene>